<keyword evidence="3" id="KW-1185">Reference proteome</keyword>
<feature type="compositionally biased region" description="Low complexity" evidence="1">
    <location>
        <begin position="7"/>
        <end position="23"/>
    </location>
</feature>
<dbReference type="OrthoDB" id="3223751at2759"/>
<sequence length="289" mass="32909">MSHCGSRSHPTSSPSSSDCSAGSNHKRNPIFYVDTVTFLIEDEIFKVDRAPFVQKSPVLREIFKRPQSDSTEGLLDSTPLVLNGVHKDDFEAITRLMLHSCQDRWFSRFEGVYYIGGPFGMTMTLNNWIGVLNLTRMWLMKDEHQVAQDAITEIIKDESIPRKIQVARDLCFADLFESVCQELVDRPAPAISLEEAMCVGIQQGFGLIQLRDERLRRIAGLDEAGCRESDFSGVPVDSLFKDELDYMRSTYNRIFDVAERGFLTSPAPQSVFANPKRRPRKLRKKEPPR</sequence>
<dbReference type="Proteomes" id="UP000305067">
    <property type="component" value="Unassembled WGS sequence"/>
</dbReference>
<accession>A0A5C3QFF4</accession>
<name>A0A5C3QFF4_9AGAR</name>
<evidence type="ECO:0000313" key="2">
    <source>
        <dbReference type="EMBL" id="TFL00237.1"/>
    </source>
</evidence>
<dbReference type="AlphaFoldDB" id="A0A5C3QFF4"/>
<evidence type="ECO:0000313" key="3">
    <source>
        <dbReference type="Proteomes" id="UP000305067"/>
    </source>
</evidence>
<feature type="region of interest" description="Disordered" evidence="1">
    <location>
        <begin position="1"/>
        <end position="23"/>
    </location>
</feature>
<evidence type="ECO:0008006" key="4">
    <source>
        <dbReference type="Google" id="ProtNLM"/>
    </source>
</evidence>
<feature type="region of interest" description="Disordered" evidence="1">
    <location>
        <begin position="268"/>
        <end position="289"/>
    </location>
</feature>
<dbReference type="InterPro" id="IPR011333">
    <property type="entry name" value="SKP1/BTB/POZ_sf"/>
</dbReference>
<evidence type="ECO:0000256" key="1">
    <source>
        <dbReference type="SAM" id="MobiDB-lite"/>
    </source>
</evidence>
<protein>
    <recommendedName>
        <fullName evidence="4">BTB domain-containing protein</fullName>
    </recommendedName>
</protein>
<reference evidence="2 3" key="1">
    <citation type="journal article" date="2019" name="Nat. Ecol. Evol.">
        <title>Megaphylogeny resolves global patterns of mushroom evolution.</title>
        <authorList>
            <person name="Varga T."/>
            <person name="Krizsan K."/>
            <person name="Foldi C."/>
            <person name="Dima B."/>
            <person name="Sanchez-Garcia M."/>
            <person name="Sanchez-Ramirez S."/>
            <person name="Szollosi G.J."/>
            <person name="Szarkandi J.G."/>
            <person name="Papp V."/>
            <person name="Albert L."/>
            <person name="Andreopoulos W."/>
            <person name="Angelini C."/>
            <person name="Antonin V."/>
            <person name="Barry K.W."/>
            <person name="Bougher N.L."/>
            <person name="Buchanan P."/>
            <person name="Buyck B."/>
            <person name="Bense V."/>
            <person name="Catcheside P."/>
            <person name="Chovatia M."/>
            <person name="Cooper J."/>
            <person name="Damon W."/>
            <person name="Desjardin D."/>
            <person name="Finy P."/>
            <person name="Geml J."/>
            <person name="Haridas S."/>
            <person name="Hughes K."/>
            <person name="Justo A."/>
            <person name="Karasinski D."/>
            <person name="Kautmanova I."/>
            <person name="Kiss B."/>
            <person name="Kocsube S."/>
            <person name="Kotiranta H."/>
            <person name="LaButti K.M."/>
            <person name="Lechner B.E."/>
            <person name="Liimatainen K."/>
            <person name="Lipzen A."/>
            <person name="Lukacs Z."/>
            <person name="Mihaltcheva S."/>
            <person name="Morgado L.N."/>
            <person name="Niskanen T."/>
            <person name="Noordeloos M.E."/>
            <person name="Ohm R.A."/>
            <person name="Ortiz-Santana B."/>
            <person name="Ovrebo C."/>
            <person name="Racz N."/>
            <person name="Riley R."/>
            <person name="Savchenko A."/>
            <person name="Shiryaev A."/>
            <person name="Soop K."/>
            <person name="Spirin V."/>
            <person name="Szebenyi C."/>
            <person name="Tomsovsky M."/>
            <person name="Tulloss R.E."/>
            <person name="Uehling J."/>
            <person name="Grigoriev I.V."/>
            <person name="Vagvolgyi C."/>
            <person name="Papp T."/>
            <person name="Martin F.M."/>
            <person name="Miettinen O."/>
            <person name="Hibbett D.S."/>
            <person name="Nagy L.G."/>
        </authorList>
    </citation>
    <scope>NUCLEOTIDE SEQUENCE [LARGE SCALE GENOMIC DNA]</scope>
    <source>
        <strain evidence="2 3">CBS 309.79</strain>
    </source>
</reference>
<dbReference type="EMBL" id="ML178829">
    <property type="protein sequence ID" value="TFL00237.1"/>
    <property type="molecule type" value="Genomic_DNA"/>
</dbReference>
<proteinExistence type="predicted"/>
<gene>
    <name evidence="2" type="ORF">BDV98DRAFT_621838</name>
</gene>
<organism evidence="2 3">
    <name type="scientific">Pterulicium gracile</name>
    <dbReference type="NCBI Taxonomy" id="1884261"/>
    <lineage>
        <taxon>Eukaryota</taxon>
        <taxon>Fungi</taxon>
        <taxon>Dikarya</taxon>
        <taxon>Basidiomycota</taxon>
        <taxon>Agaricomycotina</taxon>
        <taxon>Agaricomycetes</taxon>
        <taxon>Agaricomycetidae</taxon>
        <taxon>Agaricales</taxon>
        <taxon>Pleurotineae</taxon>
        <taxon>Pterulaceae</taxon>
        <taxon>Pterulicium</taxon>
    </lineage>
</organism>
<feature type="compositionally biased region" description="Basic residues" evidence="1">
    <location>
        <begin position="275"/>
        <end position="289"/>
    </location>
</feature>
<dbReference type="Gene3D" id="3.30.710.10">
    <property type="entry name" value="Potassium Channel Kv1.1, Chain A"/>
    <property type="match status" value="1"/>
</dbReference>